<keyword evidence="4" id="KW-1185">Reference proteome</keyword>
<dbReference type="InterPro" id="IPR022761">
    <property type="entry name" value="Fumarate_lyase_N"/>
</dbReference>
<dbReference type="STRING" id="1469144.LI90_4427"/>
<dbReference type="PATRIC" id="fig|1469144.10.peg.4682"/>
<reference evidence="4" key="1">
    <citation type="submission" date="2015-04" db="EMBL/GenBank/DDBJ databases">
        <title>Physiological reanalysis, assessment of diazotrophy, and genome sequences of multiple isolates of Streptomyces thermoautotrophicus.</title>
        <authorList>
            <person name="MacKellar D.C."/>
            <person name="Lieber L."/>
            <person name="Norman J."/>
            <person name="Bolger A."/>
            <person name="Tobin C."/>
            <person name="Murray J.W."/>
            <person name="Chang R."/>
            <person name="Ford T."/>
            <person name="Nguyen P.Q."/>
            <person name="Woodward J."/>
            <person name="Permingeat H."/>
            <person name="Joshi N.S."/>
            <person name="Silver P.A."/>
            <person name="Usadel B."/>
            <person name="Rutherford A.W."/>
            <person name="Friesen M."/>
            <person name="Prell J."/>
        </authorList>
    </citation>
    <scope>NUCLEOTIDE SEQUENCE [LARGE SCALE GENOMIC DNA]</scope>
    <source>
        <strain evidence="4">H1</strain>
    </source>
</reference>
<organism evidence="3 4">
    <name type="scientific">Carbonactinospora thermoautotrophica</name>
    <dbReference type="NCBI Taxonomy" id="1469144"/>
    <lineage>
        <taxon>Bacteria</taxon>
        <taxon>Bacillati</taxon>
        <taxon>Actinomycetota</taxon>
        <taxon>Actinomycetes</taxon>
        <taxon>Kitasatosporales</taxon>
        <taxon>Carbonactinosporaceae</taxon>
        <taxon>Carbonactinospora</taxon>
    </lineage>
</organism>
<dbReference type="SUPFAM" id="SSF48557">
    <property type="entry name" value="L-aspartase-like"/>
    <property type="match status" value="1"/>
</dbReference>
<dbReference type="AlphaFoldDB" id="A0A132MHF0"/>
<evidence type="ECO:0000256" key="1">
    <source>
        <dbReference type="ARBA" id="ARBA00023239"/>
    </source>
</evidence>
<gene>
    <name evidence="3" type="ORF">LI90_4427</name>
</gene>
<accession>A0A132MHF0</accession>
<evidence type="ECO:0000313" key="4">
    <source>
        <dbReference type="Proteomes" id="UP000070188"/>
    </source>
</evidence>
<name>A0A132MHF0_9ACTN</name>
<keyword evidence="1 3" id="KW-0456">Lyase</keyword>
<proteinExistence type="predicted"/>
<dbReference type="GO" id="GO:0016829">
    <property type="term" value="F:lyase activity"/>
    <property type="evidence" value="ECO:0007669"/>
    <property type="project" value="UniProtKB-KW"/>
</dbReference>
<evidence type="ECO:0000259" key="2">
    <source>
        <dbReference type="Pfam" id="PF00206"/>
    </source>
</evidence>
<feature type="domain" description="Fumarate lyase N-terminal" evidence="2">
    <location>
        <begin position="3"/>
        <end position="59"/>
    </location>
</feature>
<dbReference type="InterPro" id="IPR008948">
    <property type="entry name" value="L-Aspartase-like"/>
</dbReference>
<protein>
    <submittedName>
        <fullName evidence="3">Argininosuccinate lyase</fullName>
    </submittedName>
</protein>
<dbReference type="Gene3D" id="1.20.200.10">
    <property type="entry name" value="Fumarase/aspartase (Central domain)"/>
    <property type="match status" value="1"/>
</dbReference>
<dbReference type="EMBL" id="LAXD01000004">
    <property type="protein sequence ID" value="KWW97258.1"/>
    <property type="molecule type" value="Genomic_DNA"/>
</dbReference>
<comment type="caution">
    <text evidence="3">The sequence shown here is derived from an EMBL/GenBank/DDBJ whole genome shotgun (WGS) entry which is preliminary data.</text>
</comment>
<dbReference type="Proteomes" id="UP000070188">
    <property type="component" value="Unassembled WGS sequence"/>
</dbReference>
<sequence length="66" mass="7430">MDLIEAAANFAQAASELVADHAEMFMTEQTYLQHAQPSTFGRYLLSFTSAVQREIDRLVEHGMDQP</sequence>
<dbReference type="Pfam" id="PF00206">
    <property type="entry name" value="Lyase_1"/>
    <property type="match status" value="1"/>
</dbReference>
<evidence type="ECO:0000313" key="3">
    <source>
        <dbReference type="EMBL" id="KWW97258.1"/>
    </source>
</evidence>